<dbReference type="CDD" id="cd04905">
    <property type="entry name" value="ACT_CM-PDT"/>
    <property type="match status" value="1"/>
</dbReference>
<evidence type="ECO:0000259" key="10">
    <source>
        <dbReference type="PROSITE" id="PS51671"/>
    </source>
</evidence>
<dbReference type="Proteomes" id="UP000288227">
    <property type="component" value="Unassembled WGS sequence"/>
</dbReference>
<dbReference type="GO" id="GO:0005737">
    <property type="term" value="C:cytoplasm"/>
    <property type="evidence" value="ECO:0007669"/>
    <property type="project" value="TreeGrafter"/>
</dbReference>
<dbReference type="GO" id="GO:0004664">
    <property type="term" value="F:prephenate dehydratase activity"/>
    <property type="evidence" value="ECO:0007669"/>
    <property type="project" value="UniProtKB-EC"/>
</dbReference>
<dbReference type="CDD" id="cd13631">
    <property type="entry name" value="PBP2_Ct-PDT_like"/>
    <property type="match status" value="1"/>
</dbReference>
<dbReference type="GO" id="GO:0009094">
    <property type="term" value="P:L-phenylalanine biosynthetic process"/>
    <property type="evidence" value="ECO:0007669"/>
    <property type="project" value="UniProtKB-UniPathway"/>
</dbReference>
<keyword evidence="6" id="KW-0456">Lyase</keyword>
<dbReference type="EC" id="4.2.1.51" evidence="2"/>
<dbReference type="RefSeq" id="WP_127124296.1">
    <property type="nucleotide sequence ID" value="NZ_BHXQ01000008.1"/>
</dbReference>
<dbReference type="Gene3D" id="3.30.70.260">
    <property type="match status" value="1"/>
</dbReference>
<dbReference type="SUPFAM" id="SSF55021">
    <property type="entry name" value="ACT-like"/>
    <property type="match status" value="1"/>
</dbReference>
<dbReference type="SUPFAM" id="SSF53850">
    <property type="entry name" value="Periplasmic binding protein-like II"/>
    <property type="match status" value="1"/>
</dbReference>
<evidence type="ECO:0000256" key="6">
    <source>
        <dbReference type="ARBA" id="ARBA00023239"/>
    </source>
</evidence>
<comment type="pathway">
    <text evidence="1">Amino-acid biosynthesis; L-phenylalanine biosynthesis; phenylpyruvate from prephenate: step 1/1.</text>
</comment>
<dbReference type="UniPathway" id="UPA00121">
    <property type="reaction ID" value="UER00345"/>
</dbReference>
<dbReference type="PANTHER" id="PTHR21022">
    <property type="entry name" value="PREPHENATE DEHYDRATASE P PROTEIN"/>
    <property type="match status" value="1"/>
</dbReference>
<dbReference type="InterPro" id="IPR001086">
    <property type="entry name" value="Preph_deHydtase"/>
</dbReference>
<evidence type="ECO:0000256" key="1">
    <source>
        <dbReference type="ARBA" id="ARBA00004741"/>
    </source>
</evidence>
<keyword evidence="5" id="KW-0584">Phenylalanine biosynthesis</keyword>
<dbReference type="PIRSF" id="PIRSF001500">
    <property type="entry name" value="Chor_mut_pdt_Ppr"/>
    <property type="match status" value="1"/>
</dbReference>
<dbReference type="InterPro" id="IPR045865">
    <property type="entry name" value="ACT-like_dom_sf"/>
</dbReference>
<sequence length="280" mass="31716">MKRIKEISVAIQGIATCFHEVAAHTYFGKGIKTVECLSFHALCESLKKEETDFAVMAIENSIAGSILPNYFLLQEYHFSIVGELYVPIHMHLLALPGVELTDLTLIESHPMAIRQCSEFLHSLNNVTIVESEDTALSARHVMELQRKNVAAIANEFAAKKFGLQILKRRIETHKKNFTRFLVLTRKQPVAELGNKASLYFEVSHSIGSLADILTNFKKNQLNLTKIQSIPIIGRPQEYLFHVDVEWRDRSGFEKSIKQVSKHVGNLNVLGEYKKGKIEIN</sequence>
<evidence type="ECO:0000256" key="7">
    <source>
        <dbReference type="ARBA" id="ARBA00047848"/>
    </source>
</evidence>
<dbReference type="Gene3D" id="3.40.190.10">
    <property type="entry name" value="Periplasmic binding protein-like II"/>
    <property type="match status" value="2"/>
</dbReference>
<proteinExistence type="predicted"/>
<name>A0A401UFK6_9BACT</name>
<evidence type="ECO:0000256" key="5">
    <source>
        <dbReference type="ARBA" id="ARBA00023222"/>
    </source>
</evidence>
<dbReference type="InterPro" id="IPR008242">
    <property type="entry name" value="Chor_mutase/pphenate_deHydtase"/>
</dbReference>
<dbReference type="PROSITE" id="PS51671">
    <property type="entry name" value="ACT"/>
    <property type="match status" value="1"/>
</dbReference>
<reference evidence="11 12" key="1">
    <citation type="submission" date="2018-11" db="EMBL/GenBank/DDBJ databases">
        <title>Chryseotalea sanarue gen. nov., sp., nov., a member of the family Cytophagaceae, isolated from a brackish lake in Hamamatsu Japan.</title>
        <authorList>
            <person name="Maejima Y."/>
            <person name="Iino T."/>
            <person name="Muraguchi Y."/>
            <person name="Fukuda K."/>
            <person name="Ohkuma M."/>
            <person name="Moriuchi R."/>
            <person name="Dohra H."/>
            <person name="Kimbara K."/>
            <person name="Shintani M."/>
        </authorList>
    </citation>
    <scope>NUCLEOTIDE SEQUENCE [LARGE SCALE GENOMIC DNA]</scope>
    <source>
        <strain evidence="11 12">Ys</strain>
    </source>
</reference>
<evidence type="ECO:0000313" key="12">
    <source>
        <dbReference type="Proteomes" id="UP000288227"/>
    </source>
</evidence>
<evidence type="ECO:0000313" key="11">
    <source>
        <dbReference type="EMBL" id="GCC53652.1"/>
    </source>
</evidence>
<keyword evidence="3" id="KW-0028">Amino-acid biosynthesis</keyword>
<accession>A0A401UFK6</accession>
<feature type="domain" description="ACT" evidence="10">
    <location>
        <begin position="197"/>
        <end position="273"/>
    </location>
</feature>
<keyword evidence="12" id="KW-1185">Reference proteome</keyword>
<evidence type="ECO:0000256" key="8">
    <source>
        <dbReference type="PIRSR" id="PIRSR001500-2"/>
    </source>
</evidence>
<gene>
    <name evidence="11" type="ORF">SanaruYs_38970</name>
</gene>
<evidence type="ECO:0000256" key="4">
    <source>
        <dbReference type="ARBA" id="ARBA00023141"/>
    </source>
</evidence>
<keyword evidence="4" id="KW-0057">Aromatic amino acid biosynthesis</keyword>
<organism evidence="11 12">
    <name type="scientific">Chryseotalea sanaruensis</name>
    <dbReference type="NCBI Taxonomy" id="2482724"/>
    <lineage>
        <taxon>Bacteria</taxon>
        <taxon>Pseudomonadati</taxon>
        <taxon>Bacteroidota</taxon>
        <taxon>Cytophagia</taxon>
        <taxon>Cytophagales</taxon>
        <taxon>Chryseotaleaceae</taxon>
        <taxon>Chryseotalea</taxon>
    </lineage>
</organism>
<feature type="domain" description="Prephenate dehydratase" evidence="9">
    <location>
        <begin position="8"/>
        <end position="185"/>
    </location>
</feature>
<comment type="caution">
    <text evidence="11">The sequence shown here is derived from an EMBL/GenBank/DDBJ whole genome shotgun (WGS) entry which is preliminary data.</text>
</comment>
<evidence type="ECO:0000256" key="3">
    <source>
        <dbReference type="ARBA" id="ARBA00022605"/>
    </source>
</evidence>
<evidence type="ECO:0000259" key="9">
    <source>
        <dbReference type="PROSITE" id="PS51171"/>
    </source>
</evidence>
<dbReference type="AlphaFoldDB" id="A0A401UFK6"/>
<dbReference type="PROSITE" id="PS51171">
    <property type="entry name" value="PREPHENATE_DEHYDR_3"/>
    <property type="match status" value="1"/>
</dbReference>
<evidence type="ECO:0000256" key="2">
    <source>
        <dbReference type="ARBA" id="ARBA00013147"/>
    </source>
</evidence>
<comment type="catalytic activity">
    <reaction evidence="7">
        <text>prephenate + H(+) = 3-phenylpyruvate + CO2 + H2O</text>
        <dbReference type="Rhea" id="RHEA:21648"/>
        <dbReference type="ChEBI" id="CHEBI:15377"/>
        <dbReference type="ChEBI" id="CHEBI:15378"/>
        <dbReference type="ChEBI" id="CHEBI:16526"/>
        <dbReference type="ChEBI" id="CHEBI:18005"/>
        <dbReference type="ChEBI" id="CHEBI:29934"/>
        <dbReference type="EC" id="4.2.1.51"/>
    </reaction>
</comment>
<dbReference type="Pfam" id="PF00800">
    <property type="entry name" value="PDT"/>
    <property type="match status" value="1"/>
</dbReference>
<dbReference type="InterPro" id="IPR002912">
    <property type="entry name" value="ACT_dom"/>
</dbReference>
<dbReference type="PANTHER" id="PTHR21022:SF19">
    <property type="entry name" value="PREPHENATE DEHYDRATASE-RELATED"/>
    <property type="match status" value="1"/>
</dbReference>
<dbReference type="OrthoDB" id="9802281at2"/>
<feature type="site" description="Essential for prephenate dehydratase activity" evidence="8">
    <location>
        <position position="178"/>
    </location>
</feature>
<dbReference type="EMBL" id="BHXQ01000008">
    <property type="protein sequence ID" value="GCC53652.1"/>
    <property type="molecule type" value="Genomic_DNA"/>
</dbReference>
<protein>
    <recommendedName>
        <fullName evidence="2">prephenate dehydratase</fullName>
        <ecNumber evidence="2">4.2.1.51</ecNumber>
    </recommendedName>
</protein>